<dbReference type="InterPro" id="IPR043325">
    <property type="entry name" value="LTSS"/>
</dbReference>
<sequence>MAARPKELVVLFMALWFQVIKGDGSSASSALNCSGAFFSFADCLEFVEDASMVEKPGKACCTGLEAVAGQSIGCLCEVLKDGSRFGIPINMTRALRLTSLCRAFAQPMEHCVIEILRRKVLDSHHQKMDSYKTKWPYVPYMVRRR</sequence>
<accession>A0A8B7CZ88</accession>
<dbReference type="Proteomes" id="UP000228380">
    <property type="component" value="Unplaced"/>
</dbReference>
<dbReference type="RefSeq" id="XP_008809324.1">
    <property type="nucleotide sequence ID" value="XM_008811102.1"/>
</dbReference>
<dbReference type="PANTHER" id="PTHR33044">
    <property type="entry name" value="BIFUNCTIONAL INHIBITOR/LIPID-TRANSFER PROTEIN/SEED STORAGE 2S ALBUMIN SUPERFAMILY PROTEIN-RELATED"/>
    <property type="match status" value="1"/>
</dbReference>
<keyword evidence="3" id="KW-1015">Disulfide bond</keyword>
<dbReference type="OrthoDB" id="659547at2759"/>
<evidence type="ECO:0000256" key="5">
    <source>
        <dbReference type="SAM" id="SignalP"/>
    </source>
</evidence>
<keyword evidence="7" id="KW-1185">Reference proteome</keyword>
<dbReference type="KEGG" id="pda:103721068"/>
<evidence type="ECO:0000256" key="2">
    <source>
        <dbReference type="ARBA" id="ARBA00022729"/>
    </source>
</evidence>
<organism evidence="7 8">
    <name type="scientific">Phoenix dactylifera</name>
    <name type="common">Date palm</name>
    <dbReference type="NCBI Taxonomy" id="42345"/>
    <lineage>
        <taxon>Eukaryota</taxon>
        <taxon>Viridiplantae</taxon>
        <taxon>Streptophyta</taxon>
        <taxon>Embryophyta</taxon>
        <taxon>Tracheophyta</taxon>
        <taxon>Spermatophyta</taxon>
        <taxon>Magnoliopsida</taxon>
        <taxon>Liliopsida</taxon>
        <taxon>Arecaceae</taxon>
        <taxon>Coryphoideae</taxon>
        <taxon>Phoeniceae</taxon>
        <taxon>Phoenix</taxon>
    </lineage>
</organism>
<protein>
    <submittedName>
        <fullName evidence="8">Non-specific lipid transfer protein GPI-anchored 11-like</fullName>
    </submittedName>
</protein>
<dbReference type="SUPFAM" id="SSF47699">
    <property type="entry name" value="Bifunctional inhibitor/lipid-transfer protein/seed storage 2S albumin"/>
    <property type="match status" value="1"/>
</dbReference>
<reference evidence="8" key="1">
    <citation type="submission" date="2025-08" db="UniProtKB">
        <authorList>
            <consortium name="RefSeq"/>
        </authorList>
    </citation>
    <scope>IDENTIFICATION</scope>
    <source>
        <tissue evidence="8">Young leaves</tissue>
    </source>
</reference>
<dbReference type="AlphaFoldDB" id="A0A8B7CZ88"/>
<gene>
    <name evidence="8" type="primary">LOC103721068</name>
</gene>
<dbReference type="InterPro" id="IPR016140">
    <property type="entry name" value="Bifunc_inhib/LTP/seed_store"/>
</dbReference>
<keyword evidence="2 5" id="KW-0732">Signal</keyword>
<feature type="domain" description="Bifunctional inhibitor/plant lipid transfer protein/seed storage helical" evidence="6">
    <location>
        <begin position="25"/>
        <end position="111"/>
    </location>
</feature>
<evidence type="ECO:0000256" key="3">
    <source>
        <dbReference type="ARBA" id="ARBA00023157"/>
    </source>
</evidence>
<evidence type="ECO:0000313" key="8">
    <source>
        <dbReference type="RefSeq" id="XP_008809324.1"/>
    </source>
</evidence>
<proteinExistence type="inferred from homology"/>
<keyword evidence="4" id="KW-0325">Glycoprotein</keyword>
<feature type="signal peptide" evidence="5">
    <location>
        <begin position="1"/>
        <end position="22"/>
    </location>
</feature>
<evidence type="ECO:0000256" key="1">
    <source>
        <dbReference type="ARBA" id="ARBA00009748"/>
    </source>
</evidence>
<name>A0A8B7CZ88_PHODC</name>
<dbReference type="Gene3D" id="1.10.110.10">
    <property type="entry name" value="Plant lipid-transfer and hydrophobic proteins"/>
    <property type="match status" value="1"/>
</dbReference>
<dbReference type="GeneID" id="103721068"/>
<dbReference type="CDD" id="cd00010">
    <property type="entry name" value="AAI_LTSS"/>
    <property type="match status" value="1"/>
</dbReference>
<evidence type="ECO:0000313" key="7">
    <source>
        <dbReference type="Proteomes" id="UP000228380"/>
    </source>
</evidence>
<evidence type="ECO:0000259" key="6">
    <source>
        <dbReference type="Pfam" id="PF14368"/>
    </source>
</evidence>
<evidence type="ECO:0000256" key="4">
    <source>
        <dbReference type="ARBA" id="ARBA00023180"/>
    </source>
</evidence>
<comment type="similarity">
    <text evidence="1">Belongs to the plant LTP family.</text>
</comment>
<feature type="chain" id="PRO_5034206310" evidence="5">
    <location>
        <begin position="23"/>
        <end position="145"/>
    </location>
</feature>
<dbReference type="Pfam" id="PF14368">
    <property type="entry name" value="LTP_2"/>
    <property type="match status" value="1"/>
</dbReference>
<dbReference type="InterPro" id="IPR036312">
    <property type="entry name" value="Bifun_inhib/LTP/seed_sf"/>
</dbReference>